<protein>
    <submittedName>
        <fullName evidence="2">Uncharacterized protein</fullName>
    </submittedName>
</protein>
<evidence type="ECO:0000313" key="2">
    <source>
        <dbReference type="WBParaSite" id="Gr19_v10_g8124.t1"/>
    </source>
</evidence>
<proteinExistence type="predicted"/>
<name>A0A914I9F5_GLORO</name>
<evidence type="ECO:0000313" key="1">
    <source>
        <dbReference type="Proteomes" id="UP000887572"/>
    </source>
</evidence>
<reference evidence="2" key="1">
    <citation type="submission" date="2022-11" db="UniProtKB">
        <authorList>
            <consortium name="WormBaseParasite"/>
        </authorList>
    </citation>
    <scope>IDENTIFICATION</scope>
</reference>
<dbReference type="Proteomes" id="UP000887572">
    <property type="component" value="Unplaced"/>
</dbReference>
<sequence>MGGGFADTFSFSYRLMLIWLMRLIRLFVPTLFCFLTCSPTTFVAQPSPIHLSPHDNFKQFIHITNAIQQIKPND</sequence>
<accession>A0A914I9F5</accession>
<organism evidence="1 2">
    <name type="scientific">Globodera rostochiensis</name>
    <name type="common">Golden nematode worm</name>
    <name type="synonym">Heterodera rostochiensis</name>
    <dbReference type="NCBI Taxonomy" id="31243"/>
    <lineage>
        <taxon>Eukaryota</taxon>
        <taxon>Metazoa</taxon>
        <taxon>Ecdysozoa</taxon>
        <taxon>Nematoda</taxon>
        <taxon>Chromadorea</taxon>
        <taxon>Rhabditida</taxon>
        <taxon>Tylenchina</taxon>
        <taxon>Tylenchomorpha</taxon>
        <taxon>Tylenchoidea</taxon>
        <taxon>Heteroderidae</taxon>
        <taxon>Heteroderinae</taxon>
        <taxon>Globodera</taxon>
    </lineage>
</organism>
<keyword evidence="1" id="KW-1185">Reference proteome</keyword>
<dbReference type="WBParaSite" id="Gr19_v10_g8124.t1">
    <property type="protein sequence ID" value="Gr19_v10_g8124.t1"/>
    <property type="gene ID" value="Gr19_v10_g8124"/>
</dbReference>
<dbReference type="AlphaFoldDB" id="A0A914I9F5"/>